<proteinExistence type="predicted"/>
<feature type="domain" description="Rcc01698-like C-terminal" evidence="2">
    <location>
        <begin position="483"/>
        <end position="576"/>
    </location>
</feature>
<organism evidence="3 4">
    <name type="scientific">Sphingobium phenoxybenzoativorans</name>
    <dbReference type="NCBI Taxonomy" id="1592790"/>
    <lineage>
        <taxon>Bacteria</taxon>
        <taxon>Pseudomonadati</taxon>
        <taxon>Pseudomonadota</taxon>
        <taxon>Alphaproteobacteria</taxon>
        <taxon>Sphingomonadales</taxon>
        <taxon>Sphingomonadaceae</taxon>
        <taxon>Sphingobium</taxon>
    </lineage>
</organism>
<accession>A0A975K7Q5</accession>
<gene>
    <name evidence="3" type="ORF">KFK14_02130</name>
</gene>
<feature type="domain" description="Tip attachment protein J" evidence="1">
    <location>
        <begin position="230"/>
        <end position="389"/>
    </location>
</feature>
<name>A0A975K7Q5_9SPHN</name>
<dbReference type="Pfam" id="PF13550">
    <property type="entry name" value="Phage-tail_3"/>
    <property type="match status" value="1"/>
</dbReference>
<evidence type="ECO:0000259" key="2">
    <source>
        <dbReference type="Pfam" id="PF23666"/>
    </source>
</evidence>
<dbReference type="Proteomes" id="UP000681425">
    <property type="component" value="Chromosome"/>
</dbReference>
<dbReference type="AlphaFoldDB" id="A0A975K7Q5"/>
<reference evidence="3" key="1">
    <citation type="submission" date="2021-04" db="EMBL/GenBank/DDBJ databases">
        <title>Isolation of p-tert-butylphenol degrading bacteria Sphingobium phenoxybenzoativorans Tas13 from active sludge.</title>
        <authorList>
            <person name="Li Y."/>
        </authorList>
    </citation>
    <scope>NUCLEOTIDE SEQUENCE</scope>
    <source>
        <strain evidence="3">Tas13</strain>
    </source>
</reference>
<evidence type="ECO:0000259" key="1">
    <source>
        <dbReference type="Pfam" id="PF13550"/>
    </source>
</evidence>
<protein>
    <submittedName>
        <fullName evidence="3">Phage tail protein</fullName>
    </submittedName>
</protein>
<dbReference type="RefSeq" id="WP_212609704.1">
    <property type="nucleotide sequence ID" value="NZ_CP073910.1"/>
</dbReference>
<dbReference type="KEGG" id="spph:KFK14_02130"/>
<keyword evidence="4" id="KW-1185">Reference proteome</keyword>
<evidence type="ECO:0000313" key="3">
    <source>
        <dbReference type="EMBL" id="QUT06305.1"/>
    </source>
</evidence>
<evidence type="ECO:0000313" key="4">
    <source>
        <dbReference type="Proteomes" id="UP000681425"/>
    </source>
</evidence>
<dbReference type="Pfam" id="PF23666">
    <property type="entry name" value="Rcc01698_C"/>
    <property type="match status" value="1"/>
</dbReference>
<dbReference type="InterPro" id="IPR032876">
    <property type="entry name" value="J_dom"/>
</dbReference>
<dbReference type="InterPro" id="IPR056490">
    <property type="entry name" value="Rcc01698_C"/>
</dbReference>
<dbReference type="EMBL" id="CP073910">
    <property type="protein sequence ID" value="QUT06305.1"/>
    <property type="molecule type" value="Genomic_DNA"/>
</dbReference>
<sequence length="732" mass="74298">MATLVLTAVGTAIGGPIGGALGALIGRGVDQAVLFKPKGREGPRLAELQVQTSSYGSQVPKLFGRMRVAGTVIWATDLRETKQKSGGGKGKPSVTTYSYSASFAVALSARAAQGIGRIWADGNLLRGAAGDFKSAVGAFRFHAGGEDQAVDPLIAAAQGAGVTPAHRGMAYAVFEDLALADYGNRIPSLTFELIADAGVVDAGAMIGALSGGRVTGAAGVAIGGYAAGGEDVRGAIAPVMDSRGWAVRETAGGLAVDGGVEADGAIDAAMFAARLNGRAAVPVQRARTPAEAVPVRLALRHYDPARDYQAGVQKAVRPGPGRREASVDLPEAMAAGAARTLAHDRLAAQWAARRRLALTCGWEALIHAPGDIVTVEGAPGRWRIAETEWEAMGVRLTLEGQAGGSAGMLPASGGAGVSQPDLPHGATVLMLADLPVLSDAPPAAPVVVAAAAGESEGWRRAALFTVTPGTGEAVAAGGTAPAAAMGTVAAATGDGSAMLFDMTTMIEVEMLADGMTLHPADDAALINGANLCLVGRELIQFGSAAQTGPRRFRLSRLLRGRRGTEWATGGHGAGEALLMIEQDRLAAVADDAVHVGAALSMLAIGIGDAVPAEAALTVTGEALIPLPPVHVAQEPDGAGGVTVRWVRRSRAGWRWLDGVDAPLGEESERYALRLMDGGVTVRSAETAAPLWTYSAAMIAADAAAGHGGPLRLDIRQAGAQAVGRAASVMLGI</sequence>